<comment type="caution">
    <text evidence="2">The sequence shown here is derived from an EMBL/GenBank/DDBJ whole genome shotgun (WGS) entry which is preliminary data.</text>
</comment>
<feature type="region of interest" description="Disordered" evidence="1">
    <location>
        <begin position="28"/>
        <end position="47"/>
    </location>
</feature>
<dbReference type="EMBL" id="PGOL01001140">
    <property type="protein sequence ID" value="PKI60632.1"/>
    <property type="molecule type" value="Genomic_DNA"/>
</dbReference>
<dbReference type="AlphaFoldDB" id="A0A2I0JWJ9"/>
<organism evidence="2 3">
    <name type="scientific">Punica granatum</name>
    <name type="common">Pomegranate</name>
    <dbReference type="NCBI Taxonomy" id="22663"/>
    <lineage>
        <taxon>Eukaryota</taxon>
        <taxon>Viridiplantae</taxon>
        <taxon>Streptophyta</taxon>
        <taxon>Embryophyta</taxon>
        <taxon>Tracheophyta</taxon>
        <taxon>Spermatophyta</taxon>
        <taxon>Magnoliopsida</taxon>
        <taxon>eudicotyledons</taxon>
        <taxon>Gunneridae</taxon>
        <taxon>Pentapetalae</taxon>
        <taxon>rosids</taxon>
        <taxon>malvids</taxon>
        <taxon>Myrtales</taxon>
        <taxon>Lythraceae</taxon>
        <taxon>Punica</taxon>
    </lineage>
</organism>
<accession>A0A2I0JWJ9</accession>
<gene>
    <name evidence="2" type="ORF">CRG98_018982</name>
</gene>
<evidence type="ECO:0000313" key="2">
    <source>
        <dbReference type="EMBL" id="PKI60632.1"/>
    </source>
</evidence>
<reference evidence="2 3" key="1">
    <citation type="submission" date="2017-11" db="EMBL/GenBank/DDBJ databases">
        <title>De-novo sequencing of pomegranate (Punica granatum L.) genome.</title>
        <authorList>
            <person name="Akparov Z."/>
            <person name="Amiraslanov A."/>
            <person name="Hajiyeva S."/>
            <person name="Abbasov M."/>
            <person name="Kaur K."/>
            <person name="Hamwieh A."/>
            <person name="Solovyev V."/>
            <person name="Salamov A."/>
            <person name="Braich B."/>
            <person name="Kosarev P."/>
            <person name="Mahmoud A."/>
            <person name="Hajiyev E."/>
            <person name="Babayeva S."/>
            <person name="Izzatullayeva V."/>
            <person name="Mammadov A."/>
            <person name="Mammadov A."/>
            <person name="Sharifova S."/>
            <person name="Ojaghi J."/>
            <person name="Eynullazada K."/>
            <person name="Bayramov B."/>
            <person name="Abdulazimova A."/>
            <person name="Shahmuradov I."/>
        </authorList>
    </citation>
    <scope>NUCLEOTIDE SEQUENCE [LARGE SCALE GENOMIC DNA]</scope>
    <source>
        <strain evidence="3">cv. AG2017</strain>
        <tissue evidence="2">Leaf</tissue>
    </source>
</reference>
<protein>
    <submittedName>
        <fullName evidence="2">Uncharacterized protein</fullName>
    </submittedName>
</protein>
<feature type="region of interest" description="Disordered" evidence="1">
    <location>
        <begin position="54"/>
        <end position="143"/>
    </location>
</feature>
<name>A0A2I0JWJ9_PUNGR</name>
<evidence type="ECO:0000313" key="3">
    <source>
        <dbReference type="Proteomes" id="UP000233551"/>
    </source>
</evidence>
<proteinExistence type="predicted"/>
<evidence type="ECO:0000256" key="1">
    <source>
        <dbReference type="SAM" id="MobiDB-lite"/>
    </source>
</evidence>
<feature type="compositionally biased region" description="Basic residues" evidence="1">
    <location>
        <begin position="78"/>
        <end position="100"/>
    </location>
</feature>
<sequence length="143" mass="15846">MSLIGVGRLPHHLKWAMTLSATPRGVWPRGPMASPESRMVGKPLPDPWVTKKLLATPRRVKPRDSLASHGSSWASSPRQHKKKPKTKKNPRRKGGFKRRLCLVGGSWPVTSLSRGRERVMDGPSRGVDMTCLSRGRKDSPGKP</sequence>
<dbReference type="Proteomes" id="UP000233551">
    <property type="component" value="Unassembled WGS sequence"/>
</dbReference>
<keyword evidence="3" id="KW-1185">Reference proteome</keyword>
<feature type="compositionally biased region" description="Low complexity" evidence="1">
    <location>
        <begin position="65"/>
        <end position="77"/>
    </location>
</feature>